<dbReference type="Pfam" id="PF22638">
    <property type="entry name" value="FlgK_D1"/>
    <property type="match status" value="1"/>
</dbReference>
<dbReference type="EMBL" id="DRNH01000132">
    <property type="protein sequence ID" value="HFB53574.1"/>
    <property type="molecule type" value="Genomic_DNA"/>
</dbReference>
<dbReference type="GO" id="GO:0044780">
    <property type="term" value="P:bacterial-type flagellum assembly"/>
    <property type="evidence" value="ECO:0007669"/>
    <property type="project" value="InterPro"/>
</dbReference>
<protein>
    <recommendedName>
        <fullName evidence="4">Flagellar hook-associated protein 1</fullName>
    </recommendedName>
</protein>
<keyword evidence="9" id="KW-0282">Flagellum</keyword>
<feature type="domain" description="Flagellar hook-associated protein FlgK helical" evidence="8">
    <location>
        <begin position="2"/>
        <end position="149"/>
    </location>
</feature>
<evidence type="ECO:0000259" key="8">
    <source>
        <dbReference type="Pfam" id="PF22638"/>
    </source>
</evidence>
<gene>
    <name evidence="9" type="primary">flgK</name>
    <name evidence="9" type="ORF">ENJ67_02465</name>
</gene>
<evidence type="ECO:0000256" key="3">
    <source>
        <dbReference type="ARBA" id="ARBA00009677"/>
    </source>
</evidence>
<dbReference type="InterPro" id="IPR002371">
    <property type="entry name" value="FlgK"/>
</dbReference>
<dbReference type="InterPro" id="IPR010930">
    <property type="entry name" value="Flg_bb/hook_C_dom"/>
</dbReference>
<dbReference type="InterPro" id="IPR053927">
    <property type="entry name" value="FlgK_helical"/>
</dbReference>
<comment type="similarity">
    <text evidence="3">Belongs to the flagella basal body rod proteins family.</text>
</comment>
<keyword evidence="6" id="KW-0975">Bacterial flagellum</keyword>
<comment type="subcellular location">
    <subcellularLocation>
        <location evidence="1">Bacterial flagellum</location>
    </subcellularLocation>
    <subcellularLocation>
        <location evidence="2">Secreted</location>
    </subcellularLocation>
</comment>
<keyword evidence="9" id="KW-0969">Cilium</keyword>
<dbReference type="AlphaFoldDB" id="A0A7C3G8U3"/>
<feature type="non-terminal residue" evidence="9">
    <location>
        <position position="1"/>
    </location>
</feature>
<dbReference type="PANTHER" id="PTHR30033:SF1">
    <property type="entry name" value="FLAGELLAR HOOK-ASSOCIATED PROTEIN 1"/>
    <property type="match status" value="1"/>
</dbReference>
<sequence length="431" mass="46616">TANDLRDKRNVIERSLSRLIGANVKQGQLESNIQIDSNSNTRTGSYTLSVNGFNIVDGNTYHPLKLSKDSNEFGFYSVSYERQDGTLIPMEEKLTKGKVGAILDLRGGTLDTTSGMPTDGVLQKVVTDLDAFAKGLIQGTNNLYAQSATTKMESNILADVGPASSLVNSPLDINPGAFNIIVYDVDGNEVAQRKINIDYATSMSGTAGSNSIEGQIKAIVDDNGDSNANNDIDDFITYNFQTAADGTLRLELGMDPASEAQGYTFAIKDELPDGKFASGSNFAGALGLGRYFDGSNARDIRLNSELQTNPTKIHAGYSSAAGDNRLALDMVQQQFESYKFQVGSETYDTTMYGMFDVTATYVGTETNTAISQNETISAQFNSTELEYNSVSKVNIDEEMTNLIKYQTSYGAAAKVITTVDQMMQTLLGIKQ</sequence>
<evidence type="ECO:0000259" key="7">
    <source>
        <dbReference type="Pfam" id="PF06429"/>
    </source>
</evidence>
<evidence type="ECO:0000256" key="6">
    <source>
        <dbReference type="ARBA" id="ARBA00023143"/>
    </source>
</evidence>
<dbReference type="GO" id="GO:0009424">
    <property type="term" value="C:bacterial-type flagellum hook"/>
    <property type="evidence" value="ECO:0007669"/>
    <property type="project" value="InterPro"/>
</dbReference>
<evidence type="ECO:0000256" key="5">
    <source>
        <dbReference type="ARBA" id="ARBA00022525"/>
    </source>
</evidence>
<reference evidence="9" key="1">
    <citation type="journal article" date="2020" name="mSystems">
        <title>Genome- and Community-Level Interaction Insights into Carbon Utilization and Element Cycling Functions of Hydrothermarchaeota in Hydrothermal Sediment.</title>
        <authorList>
            <person name="Zhou Z."/>
            <person name="Liu Y."/>
            <person name="Xu W."/>
            <person name="Pan J."/>
            <person name="Luo Z.H."/>
            <person name="Li M."/>
        </authorList>
    </citation>
    <scope>NUCLEOTIDE SEQUENCE [LARGE SCALE GENOMIC DNA]</scope>
    <source>
        <strain evidence="9">HyVt-507</strain>
    </source>
</reference>
<name>A0A7C3G8U3_9BACT</name>
<keyword evidence="9" id="KW-0966">Cell projection</keyword>
<dbReference type="PANTHER" id="PTHR30033">
    <property type="entry name" value="FLAGELLAR HOOK-ASSOCIATED PROTEIN 1"/>
    <property type="match status" value="1"/>
</dbReference>
<accession>A0A7C3G8U3</accession>
<evidence type="ECO:0000256" key="2">
    <source>
        <dbReference type="ARBA" id="ARBA00004613"/>
    </source>
</evidence>
<evidence type="ECO:0000256" key="1">
    <source>
        <dbReference type="ARBA" id="ARBA00004365"/>
    </source>
</evidence>
<feature type="domain" description="Flagellar basal-body/hook protein C-terminal" evidence="7">
    <location>
        <begin position="388"/>
        <end position="428"/>
    </location>
</feature>
<evidence type="ECO:0000313" key="9">
    <source>
        <dbReference type="EMBL" id="HFB53574.1"/>
    </source>
</evidence>
<comment type="caution">
    <text evidence="9">The sequence shown here is derived from an EMBL/GenBank/DDBJ whole genome shotgun (WGS) entry which is preliminary data.</text>
</comment>
<dbReference type="Pfam" id="PF06429">
    <property type="entry name" value="Flg_bbr_C"/>
    <property type="match status" value="1"/>
</dbReference>
<proteinExistence type="inferred from homology"/>
<dbReference type="GO" id="GO:0005576">
    <property type="term" value="C:extracellular region"/>
    <property type="evidence" value="ECO:0007669"/>
    <property type="project" value="UniProtKB-SubCell"/>
</dbReference>
<evidence type="ECO:0000256" key="4">
    <source>
        <dbReference type="ARBA" id="ARBA00016244"/>
    </source>
</evidence>
<organism evidence="9">
    <name type="scientific">Sulfurimonas autotrophica</name>
    <dbReference type="NCBI Taxonomy" id="202747"/>
    <lineage>
        <taxon>Bacteria</taxon>
        <taxon>Pseudomonadati</taxon>
        <taxon>Campylobacterota</taxon>
        <taxon>Epsilonproteobacteria</taxon>
        <taxon>Campylobacterales</taxon>
        <taxon>Sulfurimonadaceae</taxon>
        <taxon>Sulfurimonas</taxon>
    </lineage>
</organism>
<keyword evidence="5" id="KW-0964">Secreted</keyword>
<dbReference type="Proteomes" id="UP000886390">
    <property type="component" value="Unassembled WGS sequence"/>
</dbReference>
<dbReference type="SUPFAM" id="SSF64518">
    <property type="entry name" value="Phase 1 flagellin"/>
    <property type="match status" value="1"/>
</dbReference>
<dbReference type="GO" id="GO:0005198">
    <property type="term" value="F:structural molecule activity"/>
    <property type="evidence" value="ECO:0007669"/>
    <property type="project" value="InterPro"/>
</dbReference>